<evidence type="ECO:0000313" key="2">
    <source>
        <dbReference type="EMBL" id="OHT15823.1"/>
    </source>
</evidence>
<dbReference type="RefSeq" id="XP_068368959.1">
    <property type="nucleotide sequence ID" value="XM_068514225.1"/>
</dbReference>
<reference evidence="2" key="1">
    <citation type="submission" date="2016-10" db="EMBL/GenBank/DDBJ databases">
        <authorList>
            <person name="Benchimol M."/>
            <person name="Almeida L.G."/>
            <person name="Vasconcelos A.T."/>
            <person name="Perreira-Neves A."/>
            <person name="Rosa I.A."/>
            <person name="Tasca T."/>
            <person name="Bogo M.R."/>
            <person name="de Souza W."/>
        </authorList>
    </citation>
    <scope>NUCLEOTIDE SEQUENCE [LARGE SCALE GENOMIC DNA]</scope>
    <source>
        <strain evidence="2">K</strain>
    </source>
</reference>
<protein>
    <submittedName>
        <fullName evidence="2">Uncharacterized protein</fullName>
    </submittedName>
</protein>
<sequence length="162" mass="19102">MKCNAFIKSLKVQNNNFRSEVIRTSNAYTYLEMRYKELQQNAVPIFLHQTEPDVQLSTRREEREKIRSRQDTARREKEKREGRRISRNNEQSFPQQKTRRVAAPCKVTPFITEKFTPFNAKEKNVKLSKSFPSHFKPKKKRPCSVVTAKLPRVAFLTTTTPI</sequence>
<dbReference type="EMBL" id="MLAK01000182">
    <property type="protein sequence ID" value="OHT15823.1"/>
    <property type="molecule type" value="Genomic_DNA"/>
</dbReference>
<evidence type="ECO:0000313" key="3">
    <source>
        <dbReference type="Proteomes" id="UP000179807"/>
    </source>
</evidence>
<name>A0A1J4KX63_9EUKA</name>
<comment type="caution">
    <text evidence="2">The sequence shown here is derived from an EMBL/GenBank/DDBJ whole genome shotgun (WGS) entry which is preliminary data.</text>
</comment>
<dbReference type="VEuPathDB" id="TrichDB:TRFO_42265"/>
<organism evidence="2 3">
    <name type="scientific">Tritrichomonas foetus</name>
    <dbReference type="NCBI Taxonomy" id="1144522"/>
    <lineage>
        <taxon>Eukaryota</taxon>
        <taxon>Metamonada</taxon>
        <taxon>Parabasalia</taxon>
        <taxon>Tritrichomonadida</taxon>
        <taxon>Tritrichomonadidae</taxon>
        <taxon>Tritrichomonas</taxon>
    </lineage>
</organism>
<feature type="region of interest" description="Disordered" evidence="1">
    <location>
        <begin position="54"/>
        <end position="99"/>
    </location>
</feature>
<feature type="compositionally biased region" description="Basic and acidic residues" evidence="1">
    <location>
        <begin position="58"/>
        <end position="84"/>
    </location>
</feature>
<proteinExistence type="predicted"/>
<dbReference type="AlphaFoldDB" id="A0A1J4KX63"/>
<dbReference type="Proteomes" id="UP000179807">
    <property type="component" value="Unassembled WGS sequence"/>
</dbReference>
<evidence type="ECO:0000256" key="1">
    <source>
        <dbReference type="SAM" id="MobiDB-lite"/>
    </source>
</evidence>
<gene>
    <name evidence="2" type="ORF">TRFO_42265</name>
</gene>
<accession>A0A1J4KX63</accession>
<keyword evidence="3" id="KW-1185">Reference proteome</keyword>
<dbReference type="GeneID" id="94848929"/>